<feature type="compositionally biased region" description="Basic and acidic residues" evidence="1">
    <location>
        <begin position="40"/>
        <end position="52"/>
    </location>
</feature>
<accession>A0A6J8D8Y0</accession>
<organism evidence="2 3">
    <name type="scientific">Mytilus coruscus</name>
    <name type="common">Sea mussel</name>
    <dbReference type="NCBI Taxonomy" id="42192"/>
    <lineage>
        <taxon>Eukaryota</taxon>
        <taxon>Metazoa</taxon>
        <taxon>Spiralia</taxon>
        <taxon>Lophotrochozoa</taxon>
        <taxon>Mollusca</taxon>
        <taxon>Bivalvia</taxon>
        <taxon>Autobranchia</taxon>
        <taxon>Pteriomorphia</taxon>
        <taxon>Mytilida</taxon>
        <taxon>Mytiloidea</taxon>
        <taxon>Mytilidae</taxon>
        <taxon>Mytilinae</taxon>
        <taxon>Mytilus</taxon>
    </lineage>
</organism>
<feature type="region of interest" description="Disordered" evidence="1">
    <location>
        <begin position="36"/>
        <end position="59"/>
    </location>
</feature>
<protein>
    <submittedName>
        <fullName evidence="2">Uncharacterized protein</fullName>
    </submittedName>
</protein>
<name>A0A6J8D8Y0_MYTCO</name>
<dbReference type="AlphaFoldDB" id="A0A6J8D8Y0"/>
<sequence>MAKLVDQAVNKPMKTETLTKLEELYLVPENCKRLQVPKSKQRDLERGPEWRKRPGPPWQKPLPYFQPKHAKTSGQIHVQKGNKNKKMKAVSQQRQALSVSDNITVINTVDNFTGGKLKSFIKNWEKLTSDAFILNAVKGYTIELDEIPKQNFRPDHLQFDSSKTGWGGINKTTGKKTEGFWSAEEREMHINVLELKAAFLTLQSLAGNISQKAYSMNLDNTVAISYIENFGGKLQIYIF</sequence>
<evidence type="ECO:0000313" key="3">
    <source>
        <dbReference type="Proteomes" id="UP000507470"/>
    </source>
</evidence>
<dbReference type="Proteomes" id="UP000507470">
    <property type="component" value="Unassembled WGS sequence"/>
</dbReference>
<proteinExistence type="predicted"/>
<keyword evidence="3" id="KW-1185">Reference proteome</keyword>
<dbReference type="OrthoDB" id="2897838at2759"/>
<dbReference type="EMBL" id="CACVKT020006856">
    <property type="protein sequence ID" value="CAC5403812.1"/>
    <property type="molecule type" value="Genomic_DNA"/>
</dbReference>
<gene>
    <name evidence="2" type="ORF">MCOR_37677</name>
</gene>
<dbReference type="CDD" id="cd09275">
    <property type="entry name" value="RNase_HI_RT_DIRS1"/>
    <property type="match status" value="1"/>
</dbReference>
<reference evidence="2 3" key="1">
    <citation type="submission" date="2020-06" db="EMBL/GenBank/DDBJ databases">
        <authorList>
            <person name="Li R."/>
            <person name="Bekaert M."/>
        </authorList>
    </citation>
    <scope>NUCLEOTIDE SEQUENCE [LARGE SCALE GENOMIC DNA]</scope>
    <source>
        <strain evidence="3">wild</strain>
    </source>
</reference>
<evidence type="ECO:0000313" key="2">
    <source>
        <dbReference type="EMBL" id="CAC5403812.1"/>
    </source>
</evidence>
<evidence type="ECO:0000256" key="1">
    <source>
        <dbReference type="SAM" id="MobiDB-lite"/>
    </source>
</evidence>